<keyword evidence="2 7" id="KW-0479">Metal-binding</keyword>
<feature type="region of interest" description="Disordered" evidence="8">
    <location>
        <begin position="138"/>
        <end position="241"/>
    </location>
</feature>
<sequence>MHPFGGNQRCPRCDKAVYAAEQAMGPGRKLYHKPCLACTICNKRLDSFTLLEHNEKPYCKSCHVKNFGTHDLRQANLPVVPYREGPAPESPPASPTRGNGSSVPPRIASPVRVLSTGGSYSNSSMLVAPRLRPNRSLATSPISGSFSHAEVDTASPDNRPPGVVESDPDIDAEEERDTVDQPTSQASPFPKSRPPPLTAVYTGTPTNTGRPGHGGIPRTVPLSPTRTGNYGTRPRHFPSRSVGSINMVQGIADNNGFPDAMSVVGSGGDIRQREVESDIIRPLAPSATGTRYGVALGGGVPIQTTGSGSPRKWGAGTPTCPRCGRSVYFAEQVKAVGKTYHKNCLRCVECNTSLDSSRLRDHDGEPLCMRCYSKLHGPQGGGYALLGKAGG</sequence>
<comment type="subcellular location">
    <subcellularLocation>
        <location evidence="1">Nucleus</location>
    </subcellularLocation>
</comment>
<keyword evidence="11" id="KW-1185">Reference proteome</keyword>
<keyword evidence="5 7" id="KW-0440">LIM domain</keyword>
<evidence type="ECO:0000313" key="10">
    <source>
        <dbReference type="EMBL" id="KAF9460469.1"/>
    </source>
</evidence>
<evidence type="ECO:0000256" key="2">
    <source>
        <dbReference type="ARBA" id="ARBA00022723"/>
    </source>
</evidence>
<dbReference type="FunFam" id="2.10.110.10:FF:000001">
    <property type="entry name" value="Cysteine and glycine-rich protein 1"/>
    <property type="match status" value="2"/>
</dbReference>
<feature type="compositionally biased region" description="Acidic residues" evidence="8">
    <location>
        <begin position="166"/>
        <end position="177"/>
    </location>
</feature>
<dbReference type="SUPFAM" id="SSF57716">
    <property type="entry name" value="Glucocorticoid receptor-like (DNA-binding domain)"/>
    <property type="match status" value="4"/>
</dbReference>
<evidence type="ECO:0000313" key="11">
    <source>
        <dbReference type="Proteomes" id="UP000807353"/>
    </source>
</evidence>
<feature type="domain" description="LIM zinc-binding" evidence="9">
    <location>
        <begin position="318"/>
        <end position="378"/>
    </location>
</feature>
<feature type="domain" description="LIM zinc-binding" evidence="9">
    <location>
        <begin position="8"/>
        <end position="69"/>
    </location>
</feature>
<dbReference type="GO" id="GO:0046872">
    <property type="term" value="F:metal ion binding"/>
    <property type="evidence" value="ECO:0007669"/>
    <property type="project" value="UniProtKB-KW"/>
</dbReference>
<dbReference type="GO" id="GO:0030695">
    <property type="term" value="F:GTPase regulator activity"/>
    <property type="evidence" value="ECO:0007669"/>
    <property type="project" value="UniProtKB-ARBA"/>
</dbReference>
<dbReference type="Pfam" id="PF00412">
    <property type="entry name" value="LIM"/>
    <property type="match status" value="2"/>
</dbReference>
<dbReference type="OrthoDB" id="8062037at2759"/>
<organism evidence="10 11">
    <name type="scientific">Collybia nuda</name>
    <dbReference type="NCBI Taxonomy" id="64659"/>
    <lineage>
        <taxon>Eukaryota</taxon>
        <taxon>Fungi</taxon>
        <taxon>Dikarya</taxon>
        <taxon>Basidiomycota</taxon>
        <taxon>Agaricomycotina</taxon>
        <taxon>Agaricomycetes</taxon>
        <taxon>Agaricomycetidae</taxon>
        <taxon>Agaricales</taxon>
        <taxon>Tricholomatineae</taxon>
        <taxon>Clitocybaceae</taxon>
        <taxon>Collybia</taxon>
    </lineage>
</organism>
<dbReference type="Proteomes" id="UP000807353">
    <property type="component" value="Unassembled WGS sequence"/>
</dbReference>
<keyword evidence="4 7" id="KW-0862">Zinc</keyword>
<evidence type="ECO:0000259" key="9">
    <source>
        <dbReference type="PROSITE" id="PS50023"/>
    </source>
</evidence>
<keyword evidence="6" id="KW-0539">Nucleus</keyword>
<evidence type="ECO:0000256" key="3">
    <source>
        <dbReference type="ARBA" id="ARBA00022737"/>
    </source>
</evidence>
<evidence type="ECO:0000256" key="1">
    <source>
        <dbReference type="ARBA" id="ARBA00004123"/>
    </source>
</evidence>
<dbReference type="CDD" id="cd09326">
    <property type="entry name" value="LIM_CRP_like"/>
    <property type="match status" value="2"/>
</dbReference>
<feature type="region of interest" description="Disordered" evidence="8">
    <location>
        <begin position="81"/>
        <end position="109"/>
    </location>
</feature>
<name>A0A9P5Y1A2_9AGAR</name>
<accession>A0A9P5Y1A2</accession>
<dbReference type="GO" id="GO:0005634">
    <property type="term" value="C:nucleus"/>
    <property type="evidence" value="ECO:0007669"/>
    <property type="project" value="UniProtKB-SubCell"/>
</dbReference>
<evidence type="ECO:0000256" key="7">
    <source>
        <dbReference type="PROSITE-ProRule" id="PRU00125"/>
    </source>
</evidence>
<dbReference type="InterPro" id="IPR001781">
    <property type="entry name" value="Znf_LIM"/>
</dbReference>
<dbReference type="EMBL" id="MU150298">
    <property type="protein sequence ID" value="KAF9460469.1"/>
    <property type="molecule type" value="Genomic_DNA"/>
</dbReference>
<dbReference type="PANTHER" id="PTHR24215:SF35">
    <property type="entry name" value="MUSCLE LIM PROTEIN MLP84B"/>
    <property type="match status" value="1"/>
</dbReference>
<reference evidence="10" key="1">
    <citation type="submission" date="2020-11" db="EMBL/GenBank/DDBJ databases">
        <authorList>
            <consortium name="DOE Joint Genome Institute"/>
            <person name="Ahrendt S."/>
            <person name="Riley R."/>
            <person name="Andreopoulos W."/>
            <person name="Labutti K."/>
            <person name="Pangilinan J."/>
            <person name="Ruiz-Duenas F.J."/>
            <person name="Barrasa J.M."/>
            <person name="Sanchez-Garcia M."/>
            <person name="Camarero S."/>
            <person name="Miyauchi S."/>
            <person name="Serrano A."/>
            <person name="Linde D."/>
            <person name="Babiker R."/>
            <person name="Drula E."/>
            <person name="Ayuso-Fernandez I."/>
            <person name="Pacheco R."/>
            <person name="Padilla G."/>
            <person name="Ferreira P."/>
            <person name="Barriuso J."/>
            <person name="Kellner H."/>
            <person name="Castanera R."/>
            <person name="Alfaro M."/>
            <person name="Ramirez L."/>
            <person name="Pisabarro A.G."/>
            <person name="Kuo A."/>
            <person name="Tritt A."/>
            <person name="Lipzen A."/>
            <person name="He G."/>
            <person name="Yan M."/>
            <person name="Ng V."/>
            <person name="Cullen D."/>
            <person name="Martin F."/>
            <person name="Rosso M.-N."/>
            <person name="Henrissat B."/>
            <person name="Hibbett D."/>
            <person name="Martinez A.T."/>
            <person name="Grigoriev I.V."/>
        </authorList>
    </citation>
    <scope>NUCLEOTIDE SEQUENCE</scope>
    <source>
        <strain evidence="10">CBS 247.69</strain>
    </source>
</reference>
<evidence type="ECO:0000256" key="8">
    <source>
        <dbReference type="SAM" id="MobiDB-lite"/>
    </source>
</evidence>
<gene>
    <name evidence="10" type="ORF">BDZ94DRAFT_1265974</name>
</gene>
<evidence type="ECO:0000256" key="4">
    <source>
        <dbReference type="ARBA" id="ARBA00022833"/>
    </source>
</evidence>
<dbReference type="PROSITE" id="PS00478">
    <property type="entry name" value="LIM_DOMAIN_1"/>
    <property type="match status" value="2"/>
</dbReference>
<dbReference type="GO" id="GO:0030036">
    <property type="term" value="P:actin cytoskeleton organization"/>
    <property type="evidence" value="ECO:0007669"/>
    <property type="project" value="TreeGrafter"/>
</dbReference>
<proteinExistence type="predicted"/>
<dbReference type="GO" id="GO:0005737">
    <property type="term" value="C:cytoplasm"/>
    <property type="evidence" value="ECO:0007669"/>
    <property type="project" value="TreeGrafter"/>
</dbReference>
<dbReference type="Gene3D" id="2.10.110.10">
    <property type="entry name" value="Cysteine Rich Protein"/>
    <property type="match status" value="2"/>
</dbReference>
<comment type="caution">
    <text evidence="10">The sequence shown here is derived from an EMBL/GenBank/DDBJ whole genome shotgun (WGS) entry which is preliminary data.</text>
</comment>
<keyword evidence="3" id="KW-0677">Repeat</keyword>
<evidence type="ECO:0000256" key="6">
    <source>
        <dbReference type="ARBA" id="ARBA00023242"/>
    </source>
</evidence>
<dbReference type="AlphaFoldDB" id="A0A9P5Y1A2"/>
<protein>
    <recommendedName>
        <fullName evidence="9">LIM zinc-binding domain-containing protein</fullName>
    </recommendedName>
</protein>
<dbReference type="PROSITE" id="PS50023">
    <property type="entry name" value="LIM_DOMAIN_2"/>
    <property type="match status" value="2"/>
</dbReference>
<dbReference type="PANTHER" id="PTHR24215">
    <property type="entry name" value="RHO-GTPASE-ACTIVATING PROTEIN LRG1"/>
    <property type="match status" value="1"/>
</dbReference>
<dbReference type="SMART" id="SM00132">
    <property type="entry name" value="LIM"/>
    <property type="match status" value="2"/>
</dbReference>
<evidence type="ECO:0000256" key="5">
    <source>
        <dbReference type="ARBA" id="ARBA00023038"/>
    </source>
</evidence>